<sequence length="297" mass="32497">MSHTTAESSYLLEVASSCSSSPRSSWSWSSTTSVSSMEYKPQQRGQQAAHSWKQPSTSTTAESDLFPEILSWAALIDVQTTLRYTQSIPSDISKPEETDTASDDMSILSSLFDPTTLDIGFDFTCLEGMDDMLLHSPTDAFTATCWEQAVRVPLSVPGSPRAHSYAERSSTPTPLRLKLGQRGGLSPFLDHPSSPSSSESDSEESSTDNDEYSPLSPVDDHGDMSSLPSGGSRFLMTKGRSLFFDEYNTSFMMLEPHFPVSDPKDAVGFFPIPQQRSKPSRIAAFCANFPARLVRAS</sequence>
<feature type="region of interest" description="Disordered" evidence="1">
    <location>
        <begin position="157"/>
        <end position="231"/>
    </location>
</feature>
<name>A0A5C3MIS7_9AGAR</name>
<feature type="compositionally biased region" description="Acidic residues" evidence="1">
    <location>
        <begin position="200"/>
        <end position="211"/>
    </location>
</feature>
<reference evidence="2 3" key="1">
    <citation type="journal article" date="2019" name="Nat. Ecol. Evol.">
        <title>Megaphylogeny resolves global patterns of mushroom evolution.</title>
        <authorList>
            <person name="Varga T."/>
            <person name="Krizsan K."/>
            <person name="Foldi C."/>
            <person name="Dima B."/>
            <person name="Sanchez-Garcia M."/>
            <person name="Sanchez-Ramirez S."/>
            <person name="Szollosi G.J."/>
            <person name="Szarkandi J.G."/>
            <person name="Papp V."/>
            <person name="Albert L."/>
            <person name="Andreopoulos W."/>
            <person name="Angelini C."/>
            <person name="Antonin V."/>
            <person name="Barry K.W."/>
            <person name="Bougher N.L."/>
            <person name="Buchanan P."/>
            <person name="Buyck B."/>
            <person name="Bense V."/>
            <person name="Catcheside P."/>
            <person name="Chovatia M."/>
            <person name="Cooper J."/>
            <person name="Damon W."/>
            <person name="Desjardin D."/>
            <person name="Finy P."/>
            <person name="Geml J."/>
            <person name="Haridas S."/>
            <person name="Hughes K."/>
            <person name="Justo A."/>
            <person name="Karasinski D."/>
            <person name="Kautmanova I."/>
            <person name="Kiss B."/>
            <person name="Kocsube S."/>
            <person name="Kotiranta H."/>
            <person name="LaButti K.M."/>
            <person name="Lechner B.E."/>
            <person name="Liimatainen K."/>
            <person name="Lipzen A."/>
            <person name="Lukacs Z."/>
            <person name="Mihaltcheva S."/>
            <person name="Morgado L.N."/>
            <person name="Niskanen T."/>
            <person name="Noordeloos M.E."/>
            <person name="Ohm R.A."/>
            <person name="Ortiz-Santana B."/>
            <person name="Ovrebo C."/>
            <person name="Racz N."/>
            <person name="Riley R."/>
            <person name="Savchenko A."/>
            <person name="Shiryaev A."/>
            <person name="Soop K."/>
            <person name="Spirin V."/>
            <person name="Szebenyi C."/>
            <person name="Tomsovsky M."/>
            <person name="Tulloss R.E."/>
            <person name="Uehling J."/>
            <person name="Grigoriev I.V."/>
            <person name="Vagvolgyi C."/>
            <person name="Papp T."/>
            <person name="Martin F.M."/>
            <person name="Miettinen O."/>
            <person name="Hibbett D.S."/>
            <person name="Nagy L.G."/>
        </authorList>
    </citation>
    <scope>NUCLEOTIDE SEQUENCE [LARGE SCALE GENOMIC DNA]</scope>
    <source>
        <strain evidence="2 3">CBS 166.37</strain>
    </source>
</reference>
<evidence type="ECO:0000313" key="2">
    <source>
        <dbReference type="EMBL" id="TFK45100.1"/>
    </source>
</evidence>
<dbReference type="EMBL" id="ML213590">
    <property type="protein sequence ID" value="TFK45100.1"/>
    <property type="molecule type" value="Genomic_DNA"/>
</dbReference>
<keyword evidence="3" id="KW-1185">Reference proteome</keyword>
<evidence type="ECO:0000256" key="1">
    <source>
        <dbReference type="SAM" id="MobiDB-lite"/>
    </source>
</evidence>
<evidence type="ECO:0000313" key="3">
    <source>
        <dbReference type="Proteomes" id="UP000308652"/>
    </source>
</evidence>
<accession>A0A5C3MIS7</accession>
<dbReference type="AlphaFoldDB" id="A0A5C3MIS7"/>
<feature type="region of interest" description="Disordered" evidence="1">
    <location>
        <begin position="37"/>
        <end position="59"/>
    </location>
</feature>
<feature type="compositionally biased region" description="Polar residues" evidence="1">
    <location>
        <begin position="43"/>
        <end position="59"/>
    </location>
</feature>
<proteinExistence type="predicted"/>
<feature type="compositionally biased region" description="Low complexity" evidence="1">
    <location>
        <begin position="186"/>
        <end position="199"/>
    </location>
</feature>
<dbReference type="OrthoDB" id="2793621at2759"/>
<gene>
    <name evidence="2" type="ORF">BDQ12DRAFT_48246</name>
</gene>
<organism evidence="2 3">
    <name type="scientific">Crucibulum laeve</name>
    <dbReference type="NCBI Taxonomy" id="68775"/>
    <lineage>
        <taxon>Eukaryota</taxon>
        <taxon>Fungi</taxon>
        <taxon>Dikarya</taxon>
        <taxon>Basidiomycota</taxon>
        <taxon>Agaricomycotina</taxon>
        <taxon>Agaricomycetes</taxon>
        <taxon>Agaricomycetidae</taxon>
        <taxon>Agaricales</taxon>
        <taxon>Agaricineae</taxon>
        <taxon>Nidulariaceae</taxon>
        <taxon>Crucibulum</taxon>
    </lineage>
</organism>
<protein>
    <submittedName>
        <fullName evidence="2">Uncharacterized protein</fullName>
    </submittedName>
</protein>
<dbReference type="Proteomes" id="UP000308652">
    <property type="component" value="Unassembled WGS sequence"/>
</dbReference>